<dbReference type="AlphaFoldDB" id="A0A1P8U7F5"/>
<dbReference type="STRING" id="36805.BOH66_07020"/>
<keyword evidence="2" id="KW-1185">Reference proteome</keyword>
<evidence type="ECO:0000313" key="2">
    <source>
        <dbReference type="Proteomes" id="UP000187185"/>
    </source>
</evidence>
<gene>
    <name evidence="1" type="ORF">BOH66_07020</name>
</gene>
<organism evidence="1 2">
    <name type="scientific">Microbacterium aurum</name>
    <dbReference type="NCBI Taxonomy" id="36805"/>
    <lineage>
        <taxon>Bacteria</taxon>
        <taxon>Bacillati</taxon>
        <taxon>Actinomycetota</taxon>
        <taxon>Actinomycetes</taxon>
        <taxon>Micrococcales</taxon>
        <taxon>Microbacteriaceae</taxon>
        <taxon>Microbacterium</taxon>
    </lineage>
</organism>
<sequence>MCGSTTEEHTCACCRPGEPRRARQRALDARQKAARAGGEPADAEVREYRRVNRARAPRPGVVVEGGFVTELPQDPRHVVAAAGIADLGDDVRDAQGRVMWLRVPADKRWMRAFEGKPVPPPVRLPRALVDAEGRIDEAHLGTYDARKQAILRGLVRASFQEQGAAA</sequence>
<protein>
    <submittedName>
        <fullName evidence="1">Uncharacterized protein</fullName>
    </submittedName>
</protein>
<dbReference type="KEGG" id="maur:BOH66_07020"/>
<dbReference type="Proteomes" id="UP000187185">
    <property type="component" value="Chromosome"/>
</dbReference>
<accession>A0A1P8U7F5</accession>
<proteinExistence type="predicted"/>
<evidence type="ECO:0000313" key="1">
    <source>
        <dbReference type="EMBL" id="APZ34034.1"/>
    </source>
</evidence>
<name>A0A1P8U7F5_9MICO</name>
<dbReference type="RefSeq" id="WP_076690350.1">
    <property type="nucleotide sequence ID" value="NZ_CP018762.1"/>
</dbReference>
<reference evidence="1 2" key="1">
    <citation type="submission" date="2016-12" db="EMBL/GenBank/DDBJ databases">
        <title>Complete genome sequence of Microbacterium aurum KACC 15219.</title>
        <authorList>
            <person name="Jung Y."/>
            <person name="Shin J.-H."/>
            <person name="Lee Y.-J."/>
            <person name="Yi H."/>
            <person name="Bahn Y.-S."/>
            <person name="Kim J.F."/>
            <person name="Lee D.-W."/>
        </authorList>
    </citation>
    <scope>NUCLEOTIDE SEQUENCE [LARGE SCALE GENOMIC DNA]</scope>
    <source>
        <strain evidence="1 2">KACC 15219</strain>
    </source>
</reference>
<dbReference type="EMBL" id="CP018762">
    <property type="protein sequence ID" value="APZ34034.1"/>
    <property type="molecule type" value="Genomic_DNA"/>
</dbReference>